<name>A0AAV8SN36_9ROSI</name>
<dbReference type="AlphaFoldDB" id="A0AAV8SN36"/>
<keyword evidence="3" id="KW-1185">Reference proteome</keyword>
<evidence type="ECO:0000313" key="3">
    <source>
        <dbReference type="Proteomes" id="UP001159364"/>
    </source>
</evidence>
<feature type="region of interest" description="Disordered" evidence="1">
    <location>
        <begin position="26"/>
        <end position="52"/>
    </location>
</feature>
<sequence length="152" mass="16371">MDYGPKAGAAAWEEYEAVGLQWREPRGEEWRQGPLGRAGPRREAAGQEKRALGLGRKSGPLLDSAHVAFLEPLVCLASRPDEKLVAGGDCWSVEDEKGLTSGREETIVGGSSVGLSEGSSRERVANLDPREPAVRPWDGLSRRDPVVLGIGR</sequence>
<evidence type="ECO:0000313" key="2">
    <source>
        <dbReference type="EMBL" id="KAJ8753458.1"/>
    </source>
</evidence>
<feature type="compositionally biased region" description="Basic and acidic residues" evidence="1">
    <location>
        <begin position="40"/>
        <end position="51"/>
    </location>
</feature>
<comment type="caution">
    <text evidence="2">The sequence shown here is derived from an EMBL/GenBank/DDBJ whole genome shotgun (WGS) entry which is preliminary data.</text>
</comment>
<proteinExistence type="predicted"/>
<gene>
    <name evidence="2" type="ORF">K2173_019857</name>
</gene>
<dbReference type="Proteomes" id="UP001159364">
    <property type="component" value="Linkage Group LG10"/>
</dbReference>
<feature type="compositionally biased region" description="Low complexity" evidence="1">
    <location>
        <begin position="109"/>
        <end position="118"/>
    </location>
</feature>
<dbReference type="EMBL" id="JAIWQS010000010">
    <property type="protein sequence ID" value="KAJ8753458.1"/>
    <property type="molecule type" value="Genomic_DNA"/>
</dbReference>
<reference evidence="2 3" key="1">
    <citation type="submission" date="2021-09" db="EMBL/GenBank/DDBJ databases">
        <title>Genomic insights and catalytic innovation underlie evolution of tropane alkaloids biosynthesis.</title>
        <authorList>
            <person name="Wang Y.-J."/>
            <person name="Tian T."/>
            <person name="Huang J.-P."/>
            <person name="Huang S.-X."/>
        </authorList>
    </citation>
    <scope>NUCLEOTIDE SEQUENCE [LARGE SCALE GENOMIC DNA]</scope>
    <source>
        <strain evidence="2">KIB-2018</strain>
        <tissue evidence="2">Leaf</tissue>
    </source>
</reference>
<feature type="compositionally biased region" description="Basic and acidic residues" evidence="1">
    <location>
        <begin position="119"/>
        <end position="133"/>
    </location>
</feature>
<accession>A0AAV8SN36</accession>
<organism evidence="2 3">
    <name type="scientific">Erythroxylum novogranatense</name>
    <dbReference type="NCBI Taxonomy" id="1862640"/>
    <lineage>
        <taxon>Eukaryota</taxon>
        <taxon>Viridiplantae</taxon>
        <taxon>Streptophyta</taxon>
        <taxon>Embryophyta</taxon>
        <taxon>Tracheophyta</taxon>
        <taxon>Spermatophyta</taxon>
        <taxon>Magnoliopsida</taxon>
        <taxon>eudicotyledons</taxon>
        <taxon>Gunneridae</taxon>
        <taxon>Pentapetalae</taxon>
        <taxon>rosids</taxon>
        <taxon>fabids</taxon>
        <taxon>Malpighiales</taxon>
        <taxon>Erythroxylaceae</taxon>
        <taxon>Erythroxylum</taxon>
    </lineage>
</organism>
<evidence type="ECO:0000256" key="1">
    <source>
        <dbReference type="SAM" id="MobiDB-lite"/>
    </source>
</evidence>
<feature type="region of interest" description="Disordered" evidence="1">
    <location>
        <begin position="109"/>
        <end position="138"/>
    </location>
</feature>
<protein>
    <submittedName>
        <fullName evidence="2">Uncharacterized protein</fullName>
    </submittedName>
</protein>